<dbReference type="OrthoDB" id="3855728at2"/>
<keyword evidence="3" id="KW-1185">Reference proteome</keyword>
<organism evidence="2 3">
    <name type="scientific">Streptomyces actuosus</name>
    <dbReference type="NCBI Taxonomy" id="1885"/>
    <lineage>
        <taxon>Bacteria</taxon>
        <taxon>Bacillati</taxon>
        <taxon>Actinomycetota</taxon>
        <taxon>Actinomycetes</taxon>
        <taxon>Kitasatosporales</taxon>
        <taxon>Streptomycetaceae</taxon>
        <taxon>Streptomyces</taxon>
    </lineage>
</organism>
<feature type="compositionally biased region" description="Pro residues" evidence="1">
    <location>
        <begin position="158"/>
        <end position="172"/>
    </location>
</feature>
<proteinExistence type="predicted"/>
<dbReference type="AlphaFoldDB" id="A0A2U9P4B2"/>
<dbReference type="KEGG" id="sact:DMT42_21315"/>
<name>A0A2U9P4B2_STRAS</name>
<evidence type="ECO:0000256" key="1">
    <source>
        <dbReference type="SAM" id="MobiDB-lite"/>
    </source>
</evidence>
<sequence>MDYCSTCRRHLNGALVCPGCGAYAPDIAPPVVTSPLGPESAAGTTTAGVLAAAPGPDALWDEDLAWEPPSRPVQDVPSAEVTAVAAARPGRAARRRQLARLKKHQRRAMVATAFALVGGGLSLATLDRHTAGPAQAATTPDDRAMGGAKDEVREEPALPDPTSPATPRPPHTAPASGAHGSDEHASGTGVGRQQPVHAASATEPRQVTPPATAPRTVVVSSPQRQTTGSTSEGGTSNTPSSSSGTSGTSGTTGTTGTSGTATQPAPAPTTADTSGTSGTSGTGADSQGTAPAPAATSPAQLCLLGLCLG</sequence>
<reference evidence="2 3" key="1">
    <citation type="submission" date="2018-06" db="EMBL/GenBank/DDBJ databases">
        <title>The complete genome sequence of a nosiheptide producer Streptomyces actuosus ATCC 25421: deducing the ability of producing a new class III lantibiotics.</title>
        <authorList>
            <person name="Liu W."/>
            <person name="Sun F."/>
            <person name="Hu Y."/>
        </authorList>
    </citation>
    <scope>NUCLEOTIDE SEQUENCE [LARGE SCALE GENOMIC DNA]</scope>
    <source>
        <strain evidence="2 3">ATCC 25421</strain>
    </source>
</reference>
<feature type="compositionally biased region" description="Low complexity" evidence="1">
    <location>
        <begin position="226"/>
        <end position="298"/>
    </location>
</feature>
<protein>
    <submittedName>
        <fullName evidence="2">Uncharacterized protein</fullName>
    </submittedName>
</protein>
<gene>
    <name evidence="2" type="ORF">DMT42_21315</name>
</gene>
<dbReference type="RefSeq" id="WP_110629481.1">
    <property type="nucleotide sequence ID" value="NZ_CP029788.1"/>
</dbReference>
<feature type="compositionally biased region" description="Basic and acidic residues" evidence="1">
    <location>
        <begin position="140"/>
        <end position="156"/>
    </location>
</feature>
<dbReference type="Proteomes" id="UP000247634">
    <property type="component" value="Chromosome"/>
</dbReference>
<evidence type="ECO:0000313" key="3">
    <source>
        <dbReference type="Proteomes" id="UP000247634"/>
    </source>
</evidence>
<dbReference type="EMBL" id="CP029788">
    <property type="protein sequence ID" value="AWT44580.1"/>
    <property type="molecule type" value="Genomic_DNA"/>
</dbReference>
<accession>A0A2U9P4B2</accession>
<feature type="region of interest" description="Disordered" evidence="1">
    <location>
        <begin position="131"/>
        <end position="298"/>
    </location>
</feature>
<evidence type="ECO:0000313" key="2">
    <source>
        <dbReference type="EMBL" id="AWT44580.1"/>
    </source>
</evidence>